<dbReference type="STRING" id="1590841.A0A2R6Q2D4"/>
<evidence type="ECO:0000313" key="7">
    <source>
        <dbReference type="Proteomes" id="UP000241394"/>
    </source>
</evidence>
<keyword evidence="7" id="KW-1185">Reference proteome</keyword>
<dbReference type="PANTHER" id="PTHR21277">
    <property type="entry name" value="TRANSCRIPTIONAL ADAPTER 1"/>
    <property type="match status" value="1"/>
</dbReference>
<accession>A0A2R6Q2D4</accession>
<dbReference type="PANTHER" id="PTHR21277:SF5">
    <property type="entry name" value="TRANSCRIPTIONAL ADAPTER 1"/>
    <property type="match status" value="1"/>
</dbReference>
<feature type="region of interest" description="Disordered" evidence="5">
    <location>
        <begin position="138"/>
        <end position="169"/>
    </location>
</feature>
<dbReference type="Proteomes" id="UP000241394">
    <property type="component" value="Chromosome LG20"/>
</dbReference>
<comment type="subcellular location">
    <subcellularLocation>
        <location evidence="1">Nucleus</location>
    </subcellularLocation>
</comment>
<evidence type="ECO:0000256" key="5">
    <source>
        <dbReference type="SAM" id="MobiDB-lite"/>
    </source>
</evidence>
<dbReference type="OrthoDB" id="10264870at2759"/>
<dbReference type="FunCoup" id="A0A2R6Q2D4">
    <property type="interactions" value="1173"/>
</dbReference>
<evidence type="ECO:0000313" key="6">
    <source>
        <dbReference type="EMBL" id="PSS01026.1"/>
    </source>
</evidence>
<organism evidence="6 7">
    <name type="scientific">Actinidia chinensis var. chinensis</name>
    <name type="common">Chinese soft-hair kiwi</name>
    <dbReference type="NCBI Taxonomy" id="1590841"/>
    <lineage>
        <taxon>Eukaryota</taxon>
        <taxon>Viridiplantae</taxon>
        <taxon>Streptophyta</taxon>
        <taxon>Embryophyta</taxon>
        <taxon>Tracheophyta</taxon>
        <taxon>Spermatophyta</taxon>
        <taxon>Magnoliopsida</taxon>
        <taxon>eudicotyledons</taxon>
        <taxon>Gunneridae</taxon>
        <taxon>Pentapetalae</taxon>
        <taxon>asterids</taxon>
        <taxon>Ericales</taxon>
        <taxon>Actinidiaceae</taxon>
        <taxon>Actinidia</taxon>
    </lineage>
</organism>
<dbReference type="Pfam" id="PF12767">
    <property type="entry name" value="SAGA-Tad1"/>
    <property type="match status" value="1"/>
</dbReference>
<gene>
    <name evidence="6" type="ORF">CEY00_Acc22384</name>
</gene>
<proteinExistence type="predicted"/>
<dbReference type="EMBL" id="NKQK01000020">
    <property type="protein sequence ID" value="PSS01026.1"/>
    <property type="molecule type" value="Genomic_DNA"/>
</dbReference>
<dbReference type="GO" id="GO:0005634">
    <property type="term" value="C:nucleus"/>
    <property type="evidence" value="ECO:0007669"/>
    <property type="project" value="UniProtKB-SubCell"/>
</dbReference>
<keyword evidence="2" id="KW-0805">Transcription regulation</keyword>
<reference evidence="7" key="2">
    <citation type="journal article" date="2018" name="BMC Genomics">
        <title>A manually annotated Actinidia chinensis var. chinensis (kiwifruit) genome highlights the challenges associated with draft genomes and gene prediction in plants.</title>
        <authorList>
            <person name="Pilkington S.M."/>
            <person name="Crowhurst R."/>
            <person name="Hilario E."/>
            <person name="Nardozza S."/>
            <person name="Fraser L."/>
            <person name="Peng Y."/>
            <person name="Gunaseelan K."/>
            <person name="Simpson R."/>
            <person name="Tahir J."/>
            <person name="Deroles S.C."/>
            <person name="Templeton K."/>
            <person name="Luo Z."/>
            <person name="Davy M."/>
            <person name="Cheng C."/>
            <person name="McNeilage M."/>
            <person name="Scaglione D."/>
            <person name="Liu Y."/>
            <person name="Zhang Q."/>
            <person name="Datson P."/>
            <person name="De Silva N."/>
            <person name="Gardiner S.E."/>
            <person name="Bassett H."/>
            <person name="Chagne D."/>
            <person name="McCallum J."/>
            <person name="Dzierzon H."/>
            <person name="Deng C."/>
            <person name="Wang Y.Y."/>
            <person name="Barron L."/>
            <person name="Manako K."/>
            <person name="Bowen J."/>
            <person name="Foster T.M."/>
            <person name="Erridge Z.A."/>
            <person name="Tiffin H."/>
            <person name="Waite C.N."/>
            <person name="Davies K.M."/>
            <person name="Grierson E.P."/>
            <person name="Laing W.A."/>
            <person name="Kirk R."/>
            <person name="Chen X."/>
            <person name="Wood M."/>
            <person name="Montefiori M."/>
            <person name="Brummell D.A."/>
            <person name="Schwinn K.E."/>
            <person name="Catanach A."/>
            <person name="Fullerton C."/>
            <person name="Li D."/>
            <person name="Meiyalaghan S."/>
            <person name="Nieuwenhuizen N."/>
            <person name="Read N."/>
            <person name="Prakash R."/>
            <person name="Hunter D."/>
            <person name="Zhang H."/>
            <person name="McKenzie M."/>
            <person name="Knabel M."/>
            <person name="Harris A."/>
            <person name="Allan A.C."/>
            <person name="Gleave A."/>
            <person name="Chen A."/>
            <person name="Janssen B.J."/>
            <person name="Plunkett B."/>
            <person name="Ampomah-Dwamena C."/>
            <person name="Voogd C."/>
            <person name="Leif D."/>
            <person name="Lafferty D."/>
            <person name="Souleyre E.J.F."/>
            <person name="Varkonyi-Gasic E."/>
            <person name="Gambi F."/>
            <person name="Hanley J."/>
            <person name="Yao J.L."/>
            <person name="Cheung J."/>
            <person name="David K.M."/>
            <person name="Warren B."/>
            <person name="Marsh K."/>
            <person name="Snowden K.C."/>
            <person name="Lin-Wang K."/>
            <person name="Brian L."/>
            <person name="Martinez-Sanchez M."/>
            <person name="Wang M."/>
            <person name="Ileperuma N."/>
            <person name="Macnee N."/>
            <person name="Campin R."/>
            <person name="McAtee P."/>
            <person name="Drummond R.S.M."/>
            <person name="Espley R.V."/>
            <person name="Ireland H.S."/>
            <person name="Wu R."/>
            <person name="Atkinson R.G."/>
            <person name="Karunairetnam S."/>
            <person name="Bulley S."/>
            <person name="Chunkath S."/>
            <person name="Hanley Z."/>
            <person name="Storey R."/>
            <person name="Thrimawithana A.H."/>
            <person name="Thomson S."/>
            <person name="David C."/>
            <person name="Testolin R."/>
            <person name="Huang H."/>
            <person name="Hellens R.P."/>
            <person name="Schaffer R.J."/>
        </authorList>
    </citation>
    <scope>NUCLEOTIDE SEQUENCE [LARGE SCALE GENOMIC DNA]</scope>
    <source>
        <strain evidence="7">cv. Red5</strain>
    </source>
</reference>
<dbReference type="InParanoid" id="A0A2R6Q2D4"/>
<dbReference type="CDD" id="cd22933">
    <property type="entry name" value="HFD_HFI1"/>
    <property type="match status" value="1"/>
</dbReference>
<dbReference type="AlphaFoldDB" id="A0A2R6Q2D4"/>
<evidence type="ECO:0000256" key="1">
    <source>
        <dbReference type="ARBA" id="ARBA00004123"/>
    </source>
</evidence>
<name>A0A2R6Q2D4_ACTCC</name>
<evidence type="ECO:0000256" key="2">
    <source>
        <dbReference type="ARBA" id="ARBA00023015"/>
    </source>
</evidence>
<protein>
    <submittedName>
        <fullName evidence="6">Transcriptional adapter like</fullName>
    </submittedName>
</protein>
<keyword evidence="3" id="KW-0804">Transcription</keyword>
<dbReference type="Gramene" id="PSS01026">
    <property type="protein sequence ID" value="PSS01026"/>
    <property type="gene ID" value="CEY00_Acc22384"/>
</dbReference>
<sequence length="440" mass="48852">MQPQQHSRIDVADLKAQIMKKIGPERSKRYFYYLNRLLSQKLSKVEFDRLCFRVLGREVLPVHNLFIRSILKNACHANIPPPFNDVGPKESAVSGKKCPSIADDHEQSHLVVPCQTPIVPVWSSGAVLPISPRKGRSVIRDRKLRDRPSHLRPNGKADRASHQSKATEDSVTKIVVENGNLFPCDYQRPVQQSQGIAERSDNGRPGIKDSTDAPFFLCSKDQTEAAVVEDGEEVEQSGQFNISKSPLLAPFGISFCAASVGGAQKVLPLASNSNSVSYFGSGALSDTDTLRKRMEQIALAKGLGGVSIECANILNHMLDVYLKRLIRSCVELVGVRSGYELKRQPDYKHQIQSKVINGMWPSNHMHMQSNGTPQEAIQDHRSRCSISLLDFKVAMELNPQQLGEGWPLLLEKISMDLFKEKQAQTDIGVSLIYGWVNSSG</sequence>
<dbReference type="GO" id="GO:0000124">
    <property type="term" value="C:SAGA complex"/>
    <property type="evidence" value="ECO:0007669"/>
    <property type="project" value="UniProtKB-ARBA"/>
</dbReference>
<evidence type="ECO:0000256" key="3">
    <source>
        <dbReference type="ARBA" id="ARBA00023163"/>
    </source>
</evidence>
<keyword evidence="4" id="KW-0539">Nucleus</keyword>
<dbReference type="GO" id="GO:0006357">
    <property type="term" value="P:regulation of transcription by RNA polymerase II"/>
    <property type="evidence" value="ECO:0007669"/>
    <property type="project" value="TreeGrafter"/>
</dbReference>
<dbReference type="GO" id="GO:0003713">
    <property type="term" value="F:transcription coactivator activity"/>
    <property type="evidence" value="ECO:0007669"/>
    <property type="project" value="TreeGrafter"/>
</dbReference>
<reference evidence="6 7" key="1">
    <citation type="submission" date="2017-07" db="EMBL/GenBank/DDBJ databases">
        <title>An improved, manually edited Actinidia chinensis var. chinensis (kiwifruit) genome highlights the challenges associated with draft genomes and gene prediction in plants.</title>
        <authorList>
            <person name="Pilkington S."/>
            <person name="Crowhurst R."/>
            <person name="Hilario E."/>
            <person name="Nardozza S."/>
            <person name="Fraser L."/>
            <person name="Peng Y."/>
            <person name="Gunaseelan K."/>
            <person name="Simpson R."/>
            <person name="Tahir J."/>
            <person name="Deroles S."/>
            <person name="Templeton K."/>
            <person name="Luo Z."/>
            <person name="Davy M."/>
            <person name="Cheng C."/>
            <person name="Mcneilage M."/>
            <person name="Scaglione D."/>
            <person name="Liu Y."/>
            <person name="Zhang Q."/>
            <person name="Datson P."/>
            <person name="De Silva N."/>
            <person name="Gardiner S."/>
            <person name="Bassett H."/>
            <person name="Chagne D."/>
            <person name="Mccallum J."/>
            <person name="Dzierzon H."/>
            <person name="Deng C."/>
            <person name="Wang Y.-Y."/>
            <person name="Barron N."/>
            <person name="Manako K."/>
            <person name="Bowen J."/>
            <person name="Foster T."/>
            <person name="Erridge Z."/>
            <person name="Tiffin H."/>
            <person name="Waite C."/>
            <person name="Davies K."/>
            <person name="Grierson E."/>
            <person name="Laing W."/>
            <person name="Kirk R."/>
            <person name="Chen X."/>
            <person name="Wood M."/>
            <person name="Montefiori M."/>
            <person name="Brummell D."/>
            <person name="Schwinn K."/>
            <person name="Catanach A."/>
            <person name="Fullerton C."/>
            <person name="Li D."/>
            <person name="Meiyalaghan S."/>
            <person name="Nieuwenhuizen N."/>
            <person name="Read N."/>
            <person name="Prakash R."/>
            <person name="Hunter D."/>
            <person name="Zhang H."/>
            <person name="Mckenzie M."/>
            <person name="Knabel M."/>
            <person name="Harris A."/>
            <person name="Allan A."/>
            <person name="Chen A."/>
            <person name="Janssen B."/>
            <person name="Plunkett B."/>
            <person name="Dwamena C."/>
            <person name="Voogd C."/>
            <person name="Leif D."/>
            <person name="Lafferty D."/>
            <person name="Souleyre E."/>
            <person name="Varkonyi-Gasic E."/>
            <person name="Gambi F."/>
            <person name="Hanley J."/>
            <person name="Yao J.-L."/>
            <person name="Cheung J."/>
            <person name="David K."/>
            <person name="Warren B."/>
            <person name="Marsh K."/>
            <person name="Snowden K."/>
            <person name="Lin-Wang K."/>
            <person name="Brian L."/>
            <person name="Martinez-Sanchez M."/>
            <person name="Wang M."/>
            <person name="Ileperuma N."/>
            <person name="Macnee N."/>
            <person name="Campin R."/>
            <person name="Mcatee P."/>
            <person name="Drummond R."/>
            <person name="Espley R."/>
            <person name="Ireland H."/>
            <person name="Wu R."/>
            <person name="Atkinson R."/>
            <person name="Karunairetnam S."/>
            <person name="Bulley S."/>
            <person name="Chunkath S."/>
            <person name="Hanley Z."/>
            <person name="Storey R."/>
            <person name="Thrimawithana A."/>
            <person name="Thomson S."/>
            <person name="David C."/>
            <person name="Testolin R."/>
        </authorList>
    </citation>
    <scope>NUCLEOTIDE SEQUENCE [LARGE SCALE GENOMIC DNA]</scope>
    <source>
        <strain evidence="7">cv. Red5</strain>
        <tissue evidence="6">Young leaf</tissue>
    </source>
</reference>
<dbReference type="OMA" id="IINGMWP"/>
<comment type="caution">
    <text evidence="6">The sequence shown here is derived from an EMBL/GenBank/DDBJ whole genome shotgun (WGS) entry which is preliminary data.</text>
</comment>
<evidence type="ECO:0000256" key="4">
    <source>
        <dbReference type="ARBA" id="ARBA00023242"/>
    </source>
</evidence>
<dbReference type="InterPro" id="IPR024738">
    <property type="entry name" value="Hfi1/Tada1"/>
</dbReference>